<dbReference type="AlphaFoldDB" id="A0A438HVB0"/>
<name>A0A438HVB0_VITVI</name>
<gene>
    <name evidence="2" type="ORF">CK203_043876</name>
</gene>
<evidence type="ECO:0000313" key="3">
    <source>
        <dbReference type="Proteomes" id="UP000288805"/>
    </source>
</evidence>
<protein>
    <submittedName>
        <fullName evidence="2">Uncharacterized protein</fullName>
    </submittedName>
</protein>
<reference evidence="2 3" key="1">
    <citation type="journal article" date="2018" name="PLoS Genet.">
        <title>Population sequencing reveals clonal diversity and ancestral inbreeding in the grapevine cultivar Chardonnay.</title>
        <authorList>
            <person name="Roach M.J."/>
            <person name="Johnson D.L."/>
            <person name="Bohlmann J."/>
            <person name="van Vuuren H.J."/>
            <person name="Jones S.J."/>
            <person name="Pretorius I.S."/>
            <person name="Schmidt S.A."/>
            <person name="Borneman A.R."/>
        </authorList>
    </citation>
    <scope>NUCLEOTIDE SEQUENCE [LARGE SCALE GENOMIC DNA]</scope>
    <source>
        <strain evidence="3">cv. Chardonnay</strain>
        <tissue evidence="2">Leaf</tissue>
    </source>
</reference>
<feature type="region of interest" description="Disordered" evidence="1">
    <location>
        <begin position="91"/>
        <end position="124"/>
    </location>
</feature>
<organism evidence="2 3">
    <name type="scientific">Vitis vinifera</name>
    <name type="common">Grape</name>
    <dbReference type="NCBI Taxonomy" id="29760"/>
    <lineage>
        <taxon>Eukaryota</taxon>
        <taxon>Viridiplantae</taxon>
        <taxon>Streptophyta</taxon>
        <taxon>Embryophyta</taxon>
        <taxon>Tracheophyta</taxon>
        <taxon>Spermatophyta</taxon>
        <taxon>Magnoliopsida</taxon>
        <taxon>eudicotyledons</taxon>
        <taxon>Gunneridae</taxon>
        <taxon>Pentapetalae</taxon>
        <taxon>rosids</taxon>
        <taxon>Vitales</taxon>
        <taxon>Vitaceae</taxon>
        <taxon>Viteae</taxon>
        <taxon>Vitis</taxon>
    </lineage>
</organism>
<dbReference type="Proteomes" id="UP000288805">
    <property type="component" value="Unassembled WGS sequence"/>
</dbReference>
<sequence length="124" mass="13608">MWVHLWTFRAALVIVGFNYPLHNLLLFDAAMTSIQEALASLGQRIDGQQTQQAEVAPPPVTLPIPTLEDPHAQEGIARGLWPESFPIDFKVKNPSGEQRSRDVGAISSVGMRPSGRYQTVGQTS</sequence>
<comment type="caution">
    <text evidence="2">The sequence shown here is derived from an EMBL/GenBank/DDBJ whole genome shotgun (WGS) entry which is preliminary data.</text>
</comment>
<dbReference type="EMBL" id="QGNW01000173">
    <property type="protein sequence ID" value="RVW88411.1"/>
    <property type="molecule type" value="Genomic_DNA"/>
</dbReference>
<evidence type="ECO:0000313" key="2">
    <source>
        <dbReference type="EMBL" id="RVW88411.1"/>
    </source>
</evidence>
<proteinExistence type="predicted"/>
<accession>A0A438HVB0</accession>
<evidence type="ECO:0000256" key="1">
    <source>
        <dbReference type="SAM" id="MobiDB-lite"/>
    </source>
</evidence>